<accession>L0DNE7</accession>
<dbReference type="OrthoDB" id="573987at2"/>
<protein>
    <recommendedName>
        <fullName evidence="3">MULE transposase domain-containing protein</fullName>
    </recommendedName>
</protein>
<name>L0DNE7_SINAD</name>
<dbReference type="Proteomes" id="UP000010798">
    <property type="component" value="Chromosome"/>
</dbReference>
<dbReference type="EMBL" id="CP003364">
    <property type="protein sequence ID" value="AGA30355.1"/>
    <property type="molecule type" value="Genomic_DNA"/>
</dbReference>
<organism evidence="1 2">
    <name type="scientific">Singulisphaera acidiphila (strain ATCC BAA-1392 / DSM 18658 / VKM B-2454 / MOB10)</name>
    <dbReference type="NCBI Taxonomy" id="886293"/>
    <lineage>
        <taxon>Bacteria</taxon>
        <taxon>Pseudomonadati</taxon>
        <taxon>Planctomycetota</taxon>
        <taxon>Planctomycetia</taxon>
        <taxon>Isosphaerales</taxon>
        <taxon>Isosphaeraceae</taxon>
        <taxon>Singulisphaera</taxon>
    </lineage>
</organism>
<dbReference type="KEGG" id="saci:Sinac_6266"/>
<dbReference type="HOGENOM" id="CLU_1365429_0_0_0"/>
<gene>
    <name evidence="1" type="ordered locus">Sinac_6266</name>
</gene>
<dbReference type="eggNOG" id="ENOG5032R5F">
    <property type="taxonomic scope" value="Bacteria"/>
</dbReference>
<evidence type="ECO:0000313" key="2">
    <source>
        <dbReference type="Proteomes" id="UP000010798"/>
    </source>
</evidence>
<dbReference type="AlphaFoldDB" id="L0DNE7"/>
<dbReference type="RefSeq" id="WP_015249441.1">
    <property type="nucleotide sequence ID" value="NC_019892.1"/>
</dbReference>
<sequence length="200" mass="22524">MSWYRRECALGRLSLVGTTVRQAEMSTPLLADEHHPTIDGAKTYIATTVAVGCCLGAEPAESAGTDDLKAAYGVFKDEARDLAPKYVPKTVNTDGWQGTQAAWKALFPRVVILLCFLHAWLKIRDRAKHLKETFTEVSRRVWEAYHAPDRRCFAQRLRSLCQWAKGHRKGVVLETVLELVWQASELFAGVPSPRRPPHQQ</sequence>
<evidence type="ECO:0000313" key="1">
    <source>
        <dbReference type="EMBL" id="AGA30355.1"/>
    </source>
</evidence>
<reference evidence="1 2" key="1">
    <citation type="submission" date="2012-02" db="EMBL/GenBank/DDBJ databases">
        <title>Complete sequence of chromosome of Singulisphaera acidiphila DSM 18658.</title>
        <authorList>
            <consortium name="US DOE Joint Genome Institute (JGI-PGF)"/>
            <person name="Lucas S."/>
            <person name="Copeland A."/>
            <person name="Lapidus A."/>
            <person name="Glavina del Rio T."/>
            <person name="Dalin E."/>
            <person name="Tice H."/>
            <person name="Bruce D."/>
            <person name="Goodwin L."/>
            <person name="Pitluck S."/>
            <person name="Peters L."/>
            <person name="Ovchinnikova G."/>
            <person name="Chertkov O."/>
            <person name="Kyrpides N."/>
            <person name="Mavromatis K."/>
            <person name="Ivanova N."/>
            <person name="Brettin T."/>
            <person name="Detter J.C."/>
            <person name="Han C."/>
            <person name="Larimer F."/>
            <person name="Land M."/>
            <person name="Hauser L."/>
            <person name="Markowitz V."/>
            <person name="Cheng J.-F."/>
            <person name="Hugenholtz P."/>
            <person name="Woyke T."/>
            <person name="Wu D."/>
            <person name="Tindall B."/>
            <person name="Pomrenke H."/>
            <person name="Brambilla E."/>
            <person name="Klenk H.-P."/>
            <person name="Eisen J.A."/>
        </authorList>
    </citation>
    <scope>NUCLEOTIDE SEQUENCE [LARGE SCALE GENOMIC DNA]</scope>
    <source>
        <strain evidence="2">ATCC BAA-1392 / DSM 18658 / VKM B-2454 / MOB10</strain>
    </source>
</reference>
<evidence type="ECO:0008006" key="3">
    <source>
        <dbReference type="Google" id="ProtNLM"/>
    </source>
</evidence>
<keyword evidence="2" id="KW-1185">Reference proteome</keyword>
<proteinExistence type="predicted"/>
<dbReference type="STRING" id="886293.Sinac_6266"/>